<organism evidence="1 2">
    <name type="scientific">Bariatricus massiliensis</name>
    <dbReference type="NCBI Taxonomy" id="1745713"/>
    <lineage>
        <taxon>Bacteria</taxon>
        <taxon>Bacillati</taxon>
        <taxon>Bacillota</taxon>
        <taxon>Clostridia</taxon>
        <taxon>Lachnospirales</taxon>
        <taxon>Lachnospiraceae</taxon>
        <taxon>Bariatricus</taxon>
    </lineage>
</organism>
<evidence type="ECO:0000313" key="2">
    <source>
        <dbReference type="Proteomes" id="UP001299546"/>
    </source>
</evidence>
<protein>
    <submittedName>
        <fullName evidence="1">DUF3783 domain-containing protein</fullName>
    </submittedName>
</protein>
<gene>
    <name evidence="1" type="ORF">LIZ65_17350</name>
</gene>
<dbReference type="InterPro" id="IPR016621">
    <property type="entry name" value="UCP014543"/>
</dbReference>
<sequence length="127" mass="14837">MRESILLINFQDKKKLREIQMMAMAVKLRMKLVDKSDYLQPVGYLAGNKEIPPVDARYEGEELEQEMMVFAGLTEDHLNQMLFLMRKSGIAPVNYKAILTDTNKNWTVPELYEELQREHEAMTKKEG</sequence>
<proteinExistence type="predicted"/>
<dbReference type="Pfam" id="PF12646">
    <property type="entry name" value="DUF3783"/>
    <property type="match status" value="1"/>
</dbReference>
<keyword evidence="2" id="KW-1185">Reference proteome</keyword>
<evidence type="ECO:0000313" key="1">
    <source>
        <dbReference type="EMBL" id="MCB7389056.1"/>
    </source>
</evidence>
<accession>A0ABS8DKS2</accession>
<dbReference type="EMBL" id="JAJCIS010000018">
    <property type="protein sequence ID" value="MCB7389056.1"/>
    <property type="molecule type" value="Genomic_DNA"/>
</dbReference>
<comment type="caution">
    <text evidence="1">The sequence shown here is derived from an EMBL/GenBank/DDBJ whole genome shotgun (WGS) entry which is preliminary data.</text>
</comment>
<dbReference type="RefSeq" id="WP_066737864.1">
    <property type="nucleotide sequence ID" value="NZ_JAJCIQ010000018.1"/>
</dbReference>
<reference evidence="1 2" key="1">
    <citation type="submission" date="2021-10" db="EMBL/GenBank/DDBJ databases">
        <title>Collection of gut derived symbiotic bacterial strains cultured from healthy donors.</title>
        <authorList>
            <person name="Lin H."/>
            <person name="Littmann E."/>
            <person name="Kohout C."/>
            <person name="Pamer E.G."/>
        </authorList>
    </citation>
    <scope>NUCLEOTIDE SEQUENCE [LARGE SCALE GENOMIC DNA]</scope>
    <source>
        <strain evidence="1 2">DFI.1.165</strain>
    </source>
</reference>
<name>A0ABS8DKS2_9FIRM</name>
<dbReference type="Proteomes" id="UP001299546">
    <property type="component" value="Unassembled WGS sequence"/>
</dbReference>